<evidence type="ECO:0000256" key="1">
    <source>
        <dbReference type="RuleBase" id="RU365031"/>
    </source>
</evidence>
<dbReference type="GO" id="GO:0046677">
    <property type="term" value="P:response to antibiotic"/>
    <property type="evidence" value="ECO:0007669"/>
    <property type="project" value="UniProtKB-KW"/>
</dbReference>
<keyword evidence="1 2" id="KW-0808">Transferase</keyword>
<keyword evidence="1" id="KW-0012">Acyltransferase</keyword>
<dbReference type="Proteomes" id="UP000248966">
    <property type="component" value="Unassembled WGS sequence"/>
</dbReference>
<comment type="caution">
    <text evidence="2">The sequence shown here is derived from an EMBL/GenBank/DDBJ whole genome shotgun (WGS) entry which is preliminary data.</text>
</comment>
<dbReference type="EC" id="2.3.1.-" evidence="1"/>
<dbReference type="SUPFAM" id="SSF110710">
    <property type="entry name" value="TTHA0583/YokD-like"/>
    <property type="match status" value="1"/>
</dbReference>
<dbReference type="Pfam" id="PF02522">
    <property type="entry name" value="Antibiotic_NAT"/>
    <property type="match status" value="1"/>
</dbReference>
<organism evidence="2 4">
    <name type="scientific">Micromonospora noduli</name>
    <dbReference type="NCBI Taxonomy" id="709876"/>
    <lineage>
        <taxon>Bacteria</taxon>
        <taxon>Bacillati</taxon>
        <taxon>Actinomycetota</taxon>
        <taxon>Actinomycetes</taxon>
        <taxon>Micromonosporales</taxon>
        <taxon>Micromonosporaceae</taxon>
        <taxon>Micromonospora</taxon>
    </lineage>
</organism>
<dbReference type="GO" id="GO:0046353">
    <property type="term" value="F:aminoglycoside 3-N-acetyltransferase activity"/>
    <property type="evidence" value="ECO:0007669"/>
    <property type="project" value="UniProtKB-EC"/>
</dbReference>
<dbReference type="EMBL" id="PYAC01000037">
    <property type="protein sequence ID" value="RAO11375.1"/>
    <property type="molecule type" value="Genomic_DNA"/>
</dbReference>
<proteinExistence type="inferred from homology"/>
<dbReference type="InterPro" id="IPR028345">
    <property type="entry name" value="Antibiotic_NAT-like"/>
</dbReference>
<keyword evidence="1" id="KW-0046">Antibiotic resistance</keyword>
<evidence type="ECO:0000313" key="3">
    <source>
        <dbReference type="EMBL" id="RAO11375.1"/>
    </source>
</evidence>
<dbReference type="InterPro" id="IPR003679">
    <property type="entry name" value="Amioglycoside_AcTrfase"/>
</dbReference>
<comment type="similarity">
    <text evidence="1">Belongs to the antibiotic N-acetyltransferase family.</text>
</comment>
<comment type="catalytic activity">
    <reaction evidence="1">
        <text>a 2-deoxystreptamine antibiotic + acetyl-CoA = an N(3)-acetyl-2-deoxystreptamine antibiotic + CoA + H(+)</text>
        <dbReference type="Rhea" id="RHEA:12665"/>
        <dbReference type="ChEBI" id="CHEBI:15378"/>
        <dbReference type="ChEBI" id="CHEBI:57287"/>
        <dbReference type="ChEBI" id="CHEBI:57288"/>
        <dbReference type="ChEBI" id="CHEBI:57921"/>
        <dbReference type="ChEBI" id="CHEBI:77452"/>
        <dbReference type="EC" id="2.3.1.81"/>
    </reaction>
</comment>
<protein>
    <recommendedName>
        <fullName evidence="1">Aminoglycoside N(3)-acetyltransferase</fullName>
        <ecNumber evidence="1">2.3.1.-</ecNumber>
    </recommendedName>
</protein>
<gene>
    <name evidence="2" type="ORF">LAH08_03391</name>
    <name evidence="3" type="ORF">MED15_05322</name>
</gene>
<evidence type="ECO:0000313" key="2">
    <source>
        <dbReference type="EMBL" id="RAN99978.1"/>
    </source>
</evidence>
<dbReference type="AlphaFoldDB" id="A0A328N1H5"/>
<evidence type="ECO:0000313" key="5">
    <source>
        <dbReference type="Proteomes" id="UP000249045"/>
    </source>
</evidence>
<reference evidence="4 5" key="1">
    <citation type="submission" date="2018-03" db="EMBL/GenBank/DDBJ databases">
        <title>Defining the species Micromonospora saelicesensis and Micromonospora noduli under the framework of genomics.</title>
        <authorList>
            <person name="Riesco R."/>
            <person name="Trujillo M.E."/>
        </authorList>
    </citation>
    <scope>NUCLEOTIDE SEQUENCE [LARGE SCALE GENOMIC DNA]</scope>
    <source>
        <strain evidence="2 4">LAH08</strain>
        <strain evidence="3 5">MED15</strain>
    </source>
</reference>
<accession>A0A328N1H5</accession>
<evidence type="ECO:0000313" key="4">
    <source>
        <dbReference type="Proteomes" id="UP000248966"/>
    </source>
</evidence>
<dbReference type="EMBL" id="PYAA01000020">
    <property type="protein sequence ID" value="RAN99978.1"/>
    <property type="molecule type" value="Genomic_DNA"/>
</dbReference>
<sequence>MRVREVNRWQDVRLDADDFAALGGDLEATGAVRTAPVGTGTGRLMRQRAAVDFAVRWLARNRTTEDV</sequence>
<keyword evidence="5" id="KW-1185">Reference proteome</keyword>
<name>A0A328N1H5_9ACTN</name>
<dbReference type="Proteomes" id="UP000249045">
    <property type="component" value="Unassembled WGS sequence"/>
</dbReference>